<feature type="region of interest" description="Disordered" evidence="1">
    <location>
        <begin position="78"/>
        <end position="103"/>
    </location>
</feature>
<sequence>MTEGLFDLGDEPEPRDESVPARARDEQVQIIRNGLDDAGLVSQDDRREFVESVILSEVSSLRALTALQARRVIDRLKTQHGASKDTDGSAWDNRERDTWIDKM</sequence>
<evidence type="ECO:0000256" key="1">
    <source>
        <dbReference type="SAM" id="MobiDB-lite"/>
    </source>
</evidence>
<name>A0ABY5M6E8_9ACTN</name>
<evidence type="ECO:0000313" key="3">
    <source>
        <dbReference type="Proteomes" id="UP001316184"/>
    </source>
</evidence>
<feature type="region of interest" description="Disordered" evidence="1">
    <location>
        <begin position="1"/>
        <end position="23"/>
    </location>
</feature>
<reference evidence="2 3" key="1">
    <citation type="submission" date="2022-08" db="EMBL/GenBank/DDBJ databases">
        <title>novel species in genus Aeromicrobium.</title>
        <authorList>
            <person name="Ye L."/>
        </authorList>
    </citation>
    <scope>NUCLEOTIDE SEQUENCE [LARGE SCALE GENOMIC DNA]</scope>
    <source>
        <strain evidence="3">zg-Y1379</strain>
    </source>
</reference>
<dbReference type="RefSeq" id="WP_232399877.1">
    <property type="nucleotide sequence ID" value="NZ_CP102173.1"/>
</dbReference>
<dbReference type="EMBL" id="CP102173">
    <property type="protein sequence ID" value="UUP12357.1"/>
    <property type="molecule type" value="Genomic_DNA"/>
</dbReference>
<evidence type="ECO:0000313" key="2">
    <source>
        <dbReference type="EMBL" id="UUP12357.1"/>
    </source>
</evidence>
<dbReference type="Proteomes" id="UP001316184">
    <property type="component" value="Chromosome"/>
</dbReference>
<proteinExistence type="predicted"/>
<gene>
    <name evidence="2" type="ORF">NQV15_10870</name>
</gene>
<keyword evidence="3" id="KW-1185">Reference proteome</keyword>
<accession>A0ABY5M6E8</accession>
<organism evidence="2 3">
    <name type="scientific">Aeromicrobium wangtongii</name>
    <dbReference type="NCBI Taxonomy" id="2969247"/>
    <lineage>
        <taxon>Bacteria</taxon>
        <taxon>Bacillati</taxon>
        <taxon>Actinomycetota</taxon>
        <taxon>Actinomycetes</taxon>
        <taxon>Propionibacteriales</taxon>
        <taxon>Nocardioidaceae</taxon>
        <taxon>Aeromicrobium</taxon>
    </lineage>
</organism>
<protein>
    <submittedName>
        <fullName evidence="2">Uncharacterized protein</fullName>
    </submittedName>
</protein>